<sequence>MMRFIRTMEEFRDDAITTAPPGKKHRTMAISEIIHVEPLHEQVEESNHFSSITDDEEEIETIECTRSAVVDAPVKKTPPPMPLQTYIHLNADPAKRRKTLESLRPMQLAMARRFIRDRSRFLDLAERHNSIEIVQTAVGGDQTAIQFINEPFTQANRTVREVFDAVLHSSLNIEKALAEANYAHDTVREGGIWNDEEIAHHRLVCSTDEVREDGEPLSIDSNSVSLTEYDPVEDVGVMVVRYVDHDELFPYKPRERLRRDVVVMLLVSQEDFGVVLRAWVSTRQRRSSYFKVADDAMERLRGELGQWGSYQLHSVRERLGVKP</sequence>
<dbReference type="AlphaFoldDB" id="A0A8K1CAE6"/>
<comment type="caution">
    <text evidence="1">The sequence shown here is derived from an EMBL/GenBank/DDBJ whole genome shotgun (WGS) entry which is preliminary data.</text>
</comment>
<evidence type="ECO:0000313" key="2">
    <source>
        <dbReference type="Proteomes" id="UP000794436"/>
    </source>
</evidence>
<name>A0A8K1CAE6_PYTOL</name>
<reference evidence="1" key="1">
    <citation type="submission" date="2019-03" db="EMBL/GenBank/DDBJ databases">
        <title>Long read genome sequence of the mycoparasitic Pythium oligandrum ATCC 38472 isolated from sugarbeet rhizosphere.</title>
        <authorList>
            <person name="Gaulin E."/>
        </authorList>
    </citation>
    <scope>NUCLEOTIDE SEQUENCE</scope>
    <source>
        <strain evidence="1">ATCC 38472_TT</strain>
    </source>
</reference>
<proteinExistence type="predicted"/>
<gene>
    <name evidence="1" type="ORF">Poli38472_004442</name>
</gene>
<keyword evidence="2" id="KW-1185">Reference proteome</keyword>
<dbReference type="EMBL" id="SPLM01000109">
    <property type="protein sequence ID" value="TMW59373.1"/>
    <property type="molecule type" value="Genomic_DNA"/>
</dbReference>
<evidence type="ECO:0000313" key="1">
    <source>
        <dbReference type="EMBL" id="TMW59373.1"/>
    </source>
</evidence>
<protein>
    <submittedName>
        <fullName evidence="1">Uncharacterized protein</fullName>
    </submittedName>
</protein>
<organism evidence="1 2">
    <name type="scientific">Pythium oligandrum</name>
    <name type="common">Mycoparasitic fungus</name>
    <dbReference type="NCBI Taxonomy" id="41045"/>
    <lineage>
        <taxon>Eukaryota</taxon>
        <taxon>Sar</taxon>
        <taxon>Stramenopiles</taxon>
        <taxon>Oomycota</taxon>
        <taxon>Peronosporomycetes</taxon>
        <taxon>Pythiales</taxon>
        <taxon>Pythiaceae</taxon>
        <taxon>Pythium</taxon>
    </lineage>
</organism>
<dbReference type="Proteomes" id="UP000794436">
    <property type="component" value="Unassembled WGS sequence"/>
</dbReference>
<accession>A0A8K1CAE6</accession>